<dbReference type="EMBL" id="BAABGY010000031">
    <property type="protein sequence ID" value="GAA4345695.1"/>
    <property type="molecule type" value="Genomic_DNA"/>
</dbReference>
<comment type="caution">
    <text evidence="1">The sequence shown here is derived from an EMBL/GenBank/DDBJ whole genome shotgun (WGS) entry which is preliminary data.</text>
</comment>
<organism evidence="1 2">
    <name type="scientific">Flaviaesturariibacter amylovorans</name>
    <dbReference type="NCBI Taxonomy" id="1084520"/>
    <lineage>
        <taxon>Bacteria</taxon>
        <taxon>Pseudomonadati</taxon>
        <taxon>Bacteroidota</taxon>
        <taxon>Chitinophagia</taxon>
        <taxon>Chitinophagales</taxon>
        <taxon>Chitinophagaceae</taxon>
        <taxon>Flaviaestuariibacter</taxon>
    </lineage>
</organism>
<sequence>MSPPPEAARPIAVLELVQEKVVPATGLVKVTAWVAEPAQSVWLATASTAGRGATRM</sequence>
<reference evidence="2" key="1">
    <citation type="journal article" date="2019" name="Int. J. Syst. Evol. Microbiol.">
        <title>The Global Catalogue of Microorganisms (GCM) 10K type strain sequencing project: providing services to taxonomists for standard genome sequencing and annotation.</title>
        <authorList>
            <consortium name="The Broad Institute Genomics Platform"/>
            <consortium name="The Broad Institute Genome Sequencing Center for Infectious Disease"/>
            <person name="Wu L."/>
            <person name="Ma J."/>
        </authorList>
    </citation>
    <scope>NUCLEOTIDE SEQUENCE [LARGE SCALE GENOMIC DNA]</scope>
    <source>
        <strain evidence="2">JCM 17919</strain>
    </source>
</reference>
<gene>
    <name evidence="1" type="ORF">GCM10023184_47610</name>
</gene>
<keyword evidence="2" id="KW-1185">Reference proteome</keyword>
<protein>
    <submittedName>
        <fullName evidence="1">Uncharacterized protein</fullName>
    </submittedName>
</protein>
<evidence type="ECO:0000313" key="1">
    <source>
        <dbReference type="EMBL" id="GAA4345695.1"/>
    </source>
</evidence>
<accession>A0ABP8HVZ8</accession>
<name>A0ABP8HVZ8_9BACT</name>
<evidence type="ECO:0000313" key="2">
    <source>
        <dbReference type="Proteomes" id="UP001501725"/>
    </source>
</evidence>
<proteinExistence type="predicted"/>
<dbReference type="Proteomes" id="UP001501725">
    <property type="component" value="Unassembled WGS sequence"/>
</dbReference>